<dbReference type="EMBL" id="CP003326">
    <property type="protein sequence ID" value="AFS79101.1"/>
    <property type="molecule type" value="Genomic_DNA"/>
</dbReference>
<keyword evidence="3" id="KW-0520">NAD</keyword>
<dbReference type="SMART" id="SM00984">
    <property type="entry name" value="UDPG_MGDP_dh_C"/>
    <property type="match status" value="1"/>
</dbReference>
<dbReference type="InterPro" id="IPR014026">
    <property type="entry name" value="UDP-Glc/GDP-Man_DH_dimer"/>
</dbReference>
<evidence type="ECO:0000256" key="4">
    <source>
        <dbReference type="PIRNR" id="PIRNR000124"/>
    </source>
</evidence>
<keyword evidence="2 6" id="KW-0560">Oxidoreductase</keyword>
<evidence type="ECO:0000313" key="6">
    <source>
        <dbReference type="EMBL" id="AFS79101.1"/>
    </source>
</evidence>
<evidence type="ECO:0000256" key="1">
    <source>
        <dbReference type="ARBA" id="ARBA00006601"/>
    </source>
</evidence>
<dbReference type="InterPro" id="IPR001732">
    <property type="entry name" value="UDP-Glc/GDP-Man_DH_N"/>
</dbReference>
<protein>
    <submittedName>
        <fullName evidence="6">Capsular polysaccharide biosynthesis protein, type 1</fullName>
        <ecNumber evidence="6">1.1.1.-</ecNumber>
    </submittedName>
</protein>
<dbReference type="Pfam" id="PF03721">
    <property type="entry name" value="UDPG_MGDP_dh_N"/>
    <property type="match status" value="1"/>
</dbReference>
<dbReference type="EC" id="1.1.1.-" evidence="6"/>
<dbReference type="SUPFAM" id="SSF52413">
    <property type="entry name" value="UDP-glucose/GDP-mannose dehydrogenase C-terminal domain"/>
    <property type="match status" value="1"/>
</dbReference>
<dbReference type="PANTHER" id="PTHR43491">
    <property type="entry name" value="UDP-N-ACETYL-D-MANNOSAMINE DEHYDROGENASE"/>
    <property type="match status" value="1"/>
</dbReference>
<dbReference type="InterPro" id="IPR014027">
    <property type="entry name" value="UDP-Glc/GDP-Man_DH_C"/>
</dbReference>
<dbReference type="eggNOG" id="COG0677">
    <property type="taxonomic scope" value="Bacteria"/>
</dbReference>
<evidence type="ECO:0000256" key="2">
    <source>
        <dbReference type="ARBA" id="ARBA00023002"/>
    </source>
</evidence>
<dbReference type="STRING" id="1128398.Curi_c20970"/>
<evidence type="ECO:0000259" key="5">
    <source>
        <dbReference type="SMART" id="SM00984"/>
    </source>
</evidence>
<dbReference type="OrthoDB" id="9803238at2"/>
<dbReference type="PIRSF" id="PIRSF000124">
    <property type="entry name" value="UDPglc_GDPman_dh"/>
    <property type="match status" value="1"/>
</dbReference>
<dbReference type="InterPro" id="IPR017476">
    <property type="entry name" value="UDP-Glc/GDP-Man"/>
</dbReference>
<dbReference type="GO" id="GO:0016616">
    <property type="term" value="F:oxidoreductase activity, acting on the CH-OH group of donors, NAD or NADP as acceptor"/>
    <property type="evidence" value="ECO:0007669"/>
    <property type="project" value="InterPro"/>
</dbReference>
<gene>
    <name evidence="6" type="primary">capL</name>
    <name evidence="6" type="ordered locus">Curi_c20970</name>
</gene>
<dbReference type="InterPro" id="IPR036291">
    <property type="entry name" value="NAD(P)-bd_dom_sf"/>
</dbReference>
<comment type="similarity">
    <text evidence="1 4">Belongs to the UDP-glucose/GDP-mannose dehydrogenase family.</text>
</comment>
<dbReference type="GO" id="GO:0000271">
    <property type="term" value="P:polysaccharide biosynthetic process"/>
    <property type="evidence" value="ECO:0007669"/>
    <property type="project" value="InterPro"/>
</dbReference>
<feature type="domain" description="UDP-glucose/GDP-mannose dehydrogenase C-terminal" evidence="5">
    <location>
        <begin position="323"/>
        <end position="427"/>
    </location>
</feature>
<dbReference type="Pfam" id="PF03720">
    <property type="entry name" value="UDPG_MGDP_dh_C"/>
    <property type="match status" value="1"/>
</dbReference>
<dbReference type="InterPro" id="IPR028359">
    <property type="entry name" value="UDP_ManNAc/GlcNAc_DH"/>
</dbReference>
<dbReference type="HOGENOM" id="CLU_023810_3_1_9"/>
<dbReference type="Gene3D" id="3.40.50.720">
    <property type="entry name" value="NAD(P)-binding Rossmann-like Domain"/>
    <property type="match status" value="2"/>
</dbReference>
<keyword evidence="7" id="KW-1185">Reference proteome</keyword>
<dbReference type="PIRSF" id="PIRSF500136">
    <property type="entry name" value="UDP_ManNAc_DH"/>
    <property type="match status" value="1"/>
</dbReference>
<proteinExistence type="inferred from homology"/>
<dbReference type="GO" id="GO:0016628">
    <property type="term" value="F:oxidoreductase activity, acting on the CH-CH group of donors, NAD or NADP as acceptor"/>
    <property type="evidence" value="ECO:0007669"/>
    <property type="project" value="InterPro"/>
</dbReference>
<dbReference type="AlphaFoldDB" id="K0B385"/>
<dbReference type="Pfam" id="PF00984">
    <property type="entry name" value="UDPG_MGDP_dh"/>
    <property type="match status" value="1"/>
</dbReference>
<organism evidence="6 7">
    <name type="scientific">Gottschalkia acidurici (strain ATCC 7906 / DSM 604 / BCRC 14475 / CIP 104303 / KCTC 5404 / NCIMB 10678 / 9a)</name>
    <name type="common">Clostridium acidurici</name>
    <dbReference type="NCBI Taxonomy" id="1128398"/>
    <lineage>
        <taxon>Bacteria</taxon>
        <taxon>Bacillati</taxon>
        <taxon>Bacillota</taxon>
        <taxon>Tissierellia</taxon>
        <taxon>Tissierellales</taxon>
        <taxon>Gottschalkiaceae</taxon>
        <taxon>Gottschalkia</taxon>
    </lineage>
</organism>
<dbReference type="SUPFAM" id="SSF48179">
    <property type="entry name" value="6-phosphogluconate dehydrogenase C-terminal domain-like"/>
    <property type="match status" value="1"/>
</dbReference>
<accession>K0B385</accession>
<reference evidence="6 7" key="1">
    <citation type="journal article" date="2012" name="PLoS ONE">
        <title>The purine-utilizing bacterium Clostridium acidurici 9a: a genome-guided metabolic reconsideration.</title>
        <authorList>
            <person name="Hartwich K."/>
            <person name="Poehlein A."/>
            <person name="Daniel R."/>
        </authorList>
    </citation>
    <scope>NUCLEOTIDE SEQUENCE [LARGE SCALE GENOMIC DNA]</scope>
    <source>
        <strain evidence="7">ATCC 7906 / DSM 604 / BCRC 14475 / CIP 104303 / KCTC 5404 / NCIMB 10678 / 9a</strain>
    </source>
</reference>
<name>K0B385_GOTA9</name>
<dbReference type="PATRIC" id="fig|1128398.3.peg.2164"/>
<evidence type="ECO:0000256" key="3">
    <source>
        <dbReference type="ARBA" id="ARBA00023027"/>
    </source>
</evidence>
<dbReference type="InterPro" id="IPR008927">
    <property type="entry name" value="6-PGluconate_DH-like_C_sf"/>
</dbReference>
<dbReference type="NCBIfam" id="TIGR03026">
    <property type="entry name" value="NDP-sugDHase"/>
    <property type="match status" value="1"/>
</dbReference>
<sequence>MNNMYEEIIIGEKKIAVVGLGYVGMPLAVSFSKKVKTIGFDINKDKVKKYLNGKDPTNEVGDDEIKSCKVDFTWDENKLKEVNFIVIAVPTPINHDKTPDLTPLIEASKLVGRNLTKGSIVVYESTVFPGVTEDICIPTIEAESGLECGRDFKVGYSPERINPGDKVNRLENIVKIVSGIDDESMETIAQVYEMIIEAGVHRAKSIKVAEAAKLVENTQRDINIAFMNELAIVFEKMDINTSEVIDAMNTKWNALGFTPGLVGGHCIGVDPYYFIYQAEKLGYHSQIILSGRKINDDMGNFIADISIKNMIKAKIAVNEANIYILGITFKENCSDIRNSKVLDIINRFKEYDVDVKVVDPVADAEEIKQFYNIDLVNLDKVKDADCIIFAVSHDEFKELSIKEIKNMYRNDLNAKKTLIDVKSIFKKQDMNEDFIYWSL</sequence>
<dbReference type="Proteomes" id="UP000006094">
    <property type="component" value="Chromosome"/>
</dbReference>
<dbReference type="SUPFAM" id="SSF51735">
    <property type="entry name" value="NAD(P)-binding Rossmann-fold domains"/>
    <property type="match status" value="1"/>
</dbReference>
<dbReference type="KEGG" id="cad:Curi_c20970"/>
<dbReference type="GO" id="GO:0051287">
    <property type="term" value="F:NAD binding"/>
    <property type="evidence" value="ECO:0007669"/>
    <property type="project" value="InterPro"/>
</dbReference>
<dbReference type="InterPro" id="IPR036220">
    <property type="entry name" value="UDP-Glc/GDP-Man_DH_C_sf"/>
</dbReference>
<evidence type="ECO:0000313" key="7">
    <source>
        <dbReference type="Proteomes" id="UP000006094"/>
    </source>
</evidence>
<dbReference type="RefSeq" id="WP_014968237.1">
    <property type="nucleotide sequence ID" value="NC_018664.1"/>
</dbReference>
<dbReference type="PANTHER" id="PTHR43491:SF2">
    <property type="entry name" value="UDP-N-ACETYL-D-MANNOSAMINE DEHYDROGENASE"/>
    <property type="match status" value="1"/>
</dbReference>